<feature type="region of interest" description="Disordered" evidence="1">
    <location>
        <begin position="255"/>
        <end position="298"/>
    </location>
</feature>
<name>A0A163B9T5_DIDRA</name>
<feature type="transmembrane region" description="Helical" evidence="2">
    <location>
        <begin position="170"/>
        <end position="192"/>
    </location>
</feature>
<evidence type="ECO:0000313" key="5">
    <source>
        <dbReference type="Proteomes" id="UP000076837"/>
    </source>
</evidence>
<feature type="transmembrane region" description="Helical" evidence="2">
    <location>
        <begin position="384"/>
        <end position="407"/>
    </location>
</feature>
<evidence type="ECO:0000256" key="2">
    <source>
        <dbReference type="SAM" id="Phobius"/>
    </source>
</evidence>
<evidence type="ECO:0000256" key="3">
    <source>
        <dbReference type="SAM" id="SignalP"/>
    </source>
</evidence>
<comment type="caution">
    <text evidence="4">The sequence shown here is derived from an EMBL/GenBank/DDBJ whole genome shotgun (WGS) entry which is preliminary data.</text>
</comment>
<sequence>MRSLAVLIILAAFLYVTSAVTYSPAAFLEFPGLPVCARVCRVILYTTNICAPPNVPVSNNATSIRCFCQSENLRSLYNIREMCNVHCDDKAMRKIENAYSSFCGLSQISVTSSAIPAPTRVLPPSTSSSVALTTCRSSTSILQPTQTSPPGAEELQVEHTSSQTWIQKSWKYVLTGILVLVIVLAIAVYALLRFIHYRRRQRPLSEAERYAELERALQEHLEESYGPRARGQIVPLKTMSPDNSIQGRLSRLPLGRMSRSKTPTNNPIISRRQRPQTHSVSAPTHLSRDLPPTAHEMWTPQRPASFRTTTSSIGQRSLSSPLVPVSPDLFRNIPYAQSFRYYAEEQAERERDLDIIRSISSGQCGTMTASFLLWRLPRGEKGGLLFGCYILAGFGGGYAVLVGLQIANTAGNVLGPFLFKPEDAPAYGPGFVPVLATAVAAAALATVYRYVCIWENRRRDKSGTMEGFDNGYNGDLTDINPRFRYLHAVAQYAFTFNVNSRKDL</sequence>
<keyword evidence="2 4" id="KW-0812">Transmembrane</keyword>
<feature type="transmembrane region" description="Helical" evidence="2">
    <location>
        <begin position="427"/>
        <end position="451"/>
    </location>
</feature>
<reference evidence="4 5" key="1">
    <citation type="journal article" date="2016" name="Sci. Rep.">
        <title>Draft genome sequencing and secretome analysis of fungal phytopathogen Ascochyta rabiei provides insight into the necrotrophic effector repertoire.</title>
        <authorList>
            <person name="Verma S."/>
            <person name="Gazara R.K."/>
            <person name="Nizam S."/>
            <person name="Parween S."/>
            <person name="Chattopadhyay D."/>
            <person name="Verma P.K."/>
        </authorList>
    </citation>
    <scope>NUCLEOTIDE SEQUENCE [LARGE SCALE GENOMIC DNA]</scope>
    <source>
        <strain evidence="4 5">ArDII</strain>
    </source>
</reference>
<dbReference type="EMBL" id="JYNV01000242">
    <property type="protein sequence ID" value="KZM21647.1"/>
    <property type="molecule type" value="Genomic_DNA"/>
</dbReference>
<organism evidence="4 5">
    <name type="scientific">Didymella rabiei</name>
    <name type="common">Chickpea ascochyta blight fungus</name>
    <name type="synonym">Mycosphaerella rabiei</name>
    <dbReference type="NCBI Taxonomy" id="5454"/>
    <lineage>
        <taxon>Eukaryota</taxon>
        <taxon>Fungi</taxon>
        <taxon>Dikarya</taxon>
        <taxon>Ascomycota</taxon>
        <taxon>Pezizomycotina</taxon>
        <taxon>Dothideomycetes</taxon>
        <taxon>Pleosporomycetidae</taxon>
        <taxon>Pleosporales</taxon>
        <taxon>Pleosporineae</taxon>
        <taxon>Didymellaceae</taxon>
        <taxon>Ascochyta</taxon>
    </lineage>
</organism>
<keyword evidence="2" id="KW-0472">Membrane</keyword>
<evidence type="ECO:0000256" key="1">
    <source>
        <dbReference type="SAM" id="MobiDB-lite"/>
    </source>
</evidence>
<feature type="chain" id="PRO_5007841708" evidence="3">
    <location>
        <begin position="20"/>
        <end position="504"/>
    </location>
</feature>
<feature type="signal peptide" evidence="3">
    <location>
        <begin position="1"/>
        <end position="19"/>
    </location>
</feature>
<protein>
    <submittedName>
        <fullName evidence="4">Transmembrane transport</fullName>
    </submittedName>
</protein>
<keyword evidence="3" id="KW-0732">Signal</keyword>
<gene>
    <name evidence="4" type="ORF">ST47_g7247</name>
</gene>
<evidence type="ECO:0000313" key="4">
    <source>
        <dbReference type="EMBL" id="KZM21647.1"/>
    </source>
</evidence>
<dbReference type="Proteomes" id="UP000076837">
    <property type="component" value="Unassembled WGS sequence"/>
</dbReference>
<keyword evidence="5" id="KW-1185">Reference proteome</keyword>
<proteinExistence type="predicted"/>
<dbReference type="AlphaFoldDB" id="A0A163B9T5"/>
<accession>A0A163B9T5</accession>
<keyword evidence="2" id="KW-1133">Transmembrane helix</keyword>